<feature type="compositionally biased region" description="Basic and acidic residues" evidence="1">
    <location>
        <begin position="59"/>
        <end position="68"/>
    </location>
</feature>
<protein>
    <submittedName>
        <fullName evidence="2">Uncharacterized protein</fullName>
    </submittedName>
</protein>
<evidence type="ECO:0000313" key="2">
    <source>
        <dbReference type="EMBL" id="CEK54020.1"/>
    </source>
</evidence>
<name>A0A0B6YEV8_9EUPU</name>
<sequence length="68" mass="7781">DHGVDVTALNNERKQAIELVSNSDVIRNILQQYLDKNKSINKLKDPKKQGSRVGQNSQQEERSEYPSK</sequence>
<gene>
    <name evidence="2" type="primary">ORF21773</name>
</gene>
<feature type="compositionally biased region" description="Basic and acidic residues" evidence="1">
    <location>
        <begin position="37"/>
        <end position="48"/>
    </location>
</feature>
<feature type="non-terminal residue" evidence="2">
    <location>
        <position position="68"/>
    </location>
</feature>
<dbReference type="AlphaFoldDB" id="A0A0B6YEV8"/>
<feature type="non-terminal residue" evidence="2">
    <location>
        <position position="1"/>
    </location>
</feature>
<reference evidence="2" key="1">
    <citation type="submission" date="2014-12" db="EMBL/GenBank/DDBJ databases">
        <title>Insight into the proteome of Arion vulgaris.</title>
        <authorList>
            <person name="Aradska J."/>
            <person name="Bulat T."/>
            <person name="Smidak R."/>
            <person name="Sarate P."/>
            <person name="Gangsoo J."/>
            <person name="Sialana F."/>
            <person name="Bilban M."/>
            <person name="Lubec G."/>
        </authorList>
    </citation>
    <scope>NUCLEOTIDE SEQUENCE</scope>
    <source>
        <tissue evidence="2">Skin</tissue>
    </source>
</reference>
<evidence type="ECO:0000256" key="1">
    <source>
        <dbReference type="SAM" id="MobiDB-lite"/>
    </source>
</evidence>
<feature type="region of interest" description="Disordered" evidence="1">
    <location>
        <begin position="37"/>
        <end position="68"/>
    </location>
</feature>
<organism evidence="2">
    <name type="scientific">Arion vulgaris</name>
    <dbReference type="NCBI Taxonomy" id="1028688"/>
    <lineage>
        <taxon>Eukaryota</taxon>
        <taxon>Metazoa</taxon>
        <taxon>Spiralia</taxon>
        <taxon>Lophotrochozoa</taxon>
        <taxon>Mollusca</taxon>
        <taxon>Gastropoda</taxon>
        <taxon>Heterobranchia</taxon>
        <taxon>Euthyneura</taxon>
        <taxon>Panpulmonata</taxon>
        <taxon>Eupulmonata</taxon>
        <taxon>Stylommatophora</taxon>
        <taxon>Helicina</taxon>
        <taxon>Arionoidea</taxon>
        <taxon>Arionidae</taxon>
        <taxon>Arion</taxon>
    </lineage>
</organism>
<dbReference type="EMBL" id="HACG01007155">
    <property type="protein sequence ID" value="CEK54020.1"/>
    <property type="molecule type" value="Transcribed_RNA"/>
</dbReference>
<accession>A0A0B6YEV8</accession>
<proteinExistence type="predicted"/>